<protein>
    <submittedName>
        <fullName evidence="1">Uncharacterized protein</fullName>
    </submittedName>
</protein>
<gene>
    <name evidence="1" type="ORF">BsIDN1_37170</name>
</gene>
<dbReference type="AlphaFoldDB" id="A0A5S9MDS5"/>
<reference evidence="1 2" key="1">
    <citation type="submission" date="2019-12" db="EMBL/GenBank/DDBJ databases">
        <title>Full genome sequence of a Bacillus safensis strain isolated from commercially available natto in Indonesia.</title>
        <authorList>
            <person name="Yoshida M."/>
            <person name="Uomi M."/>
            <person name="Waturangi D."/>
            <person name="Ekaputri J.J."/>
            <person name="Setiamarga D.H.E."/>
        </authorList>
    </citation>
    <scope>NUCLEOTIDE SEQUENCE [LARGE SCALE GENOMIC DNA]</scope>
    <source>
        <strain evidence="1 2">IDN1</strain>
    </source>
</reference>
<name>A0A5S9MDS5_BACIA</name>
<organism evidence="1 2">
    <name type="scientific">Bacillus safensis</name>
    <dbReference type="NCBI Taxonomy" id="561879"/>
    <lineage>
        <taxon>Bacteria</taxon>
        <taxon>Bacillati</taxon>
        <taxon>Bacillota</taxon>
        <taxon>Bacilli</taxon>
        <taxon>Bacillales</taxon>
        <taxon>Bacillaceae</taxon>
        <taxon>Bacillus</taxon>
    </lineage>
</organism>
<evidence type="ECO:0000313" key="1">
    <source>
        <dbReference type="EMBL" id="BBP90099.1"/>
    </source>
</evidence>
<evidence type="ECO:0000313" key="2">
    <source>
        <dbReference type="Proteomes" id="UP000464658"/>
    </source>
</evidence>
<accession>A0A5S9MDS5</accession>
<sequence>MFNEQSLPEEIQAMIKAKAKVLEEEFRPLIGTGGYESQGYFYHSRCHDCISTRKKRSFKGTDRLR</sequence>
<dbReference type="Proteomes" id="UP000464658">
    <property type="component" value="Chromosome"/>
</dbReference>
<proteinExistence type="predicted"/>
<dbReference type="EMBL" id="AP021906">
    <property type="protein sequence ID" value="BBP90099.1"/>
    <property type="molecule type" value="Genomic_DNA"/>
</dbReference>